<reference evidence="1" key="1">
    <citation type="submission" date="2018-12" db="EMBL/GenBank/DDBJ databases">
        <title>Novel natural products biosynthetic potential of the class Ktedonobacteria.</title>
        <authorList>
            <person name="Zheng Y."/>
            <person name="Saitou A."/>
            <person name="Wang C.M."/>
            <person name="Toyoda A."/>
            <person name="Minakuchi Y."/>
            <person name="Sekiguchi Y."/>
            <person name="Ueda K."/>
            <person name="Takano H."/>
            <person name="Sakai Y."/>
            <person name="Yokota A."/>
            <person name="Yabe S."/>
        </authorList>
    </citation>
    <scope>NUCLEOTIDE SEQUENCE</scope>
    <source>
        <strain evidence="1">A3-2</strain>
    </source>
</reference>
<sequence>MARSWLTISARAMYIYGVDFTSAPCRRKPIVVAIGQLEGLGLAILGLEECYDWASFETYLHLPGPWIAALDLPFGLPAIVISALGWPSTWADYVALVARLDLPIFLDRLQSYSARQPQGQRLPRRQTDIFAGALSPLMLHGIPLARMFWQGAPRLLASGACVLPCHPVEEARFLLEGYPALVARRWLGRQPYKSERGGQDTTAHRQARALLLTALTSSALTQSYGLTLALPETYSLLCLEDARGDHLDALLCAIQAAWAAHASGAVHAATPDQMRRQLYALLPPCNPNEGWIWDPALSGEARLA</sequence>
<dbReference type="AlphaFoldDB" id="A0A455T6F6"/>
<name>A0A455T6F6_9CHLR</name>
<dbReference type="EMBL" id="AP019377">
    <property type="protein sequence ID" value="BBH95061.1"/>
    <property type="molecule type" value="Genomic_DNA"/>
</dbReference>
<accession>A0A455T6F6</accession>
<evidence type="ECO:0000313" key="1">
    <source>
        <dbReference type="EMBL" id="BBH95061.1"/>
    </source>
</evidence>
<evidence type="ECO:0008006" key="2">
    <source>
        <dbReference type="Google" id="ProtNLM"/>
    </source>
</evidence>
<dbReference type="InterPro" id="IPR007362">
    <property type="entry name" value="DUF429"/>
</dbReference>
<proteinExistence type="predicted"/>
<dbReference type="Pfam" id="PF04250">
    <property type="entry name" value="DUF429"/>
    <property type="match status" value="1"/>
</dbReference>
<gene>
    <name evidence="1" type="ORF">KTA_32600</name>
</gene>
<organism evidence="1">
    <name type="scientific">Thermogemmatispora argillosa</name>
    <dbReference type="NCBI Taxonomy" id="2045280"/>
    <lineage>
        <taxon>Bacteria</taxon>
        <taxon>Bacillati</taxon>
        <taxon>Chloroflexota</taxon>
        <taxon>Ktedonobacteria</taxon>
        <taxon>Thermogemmatisporales</taxon>
        <taxon>Thermogemmatisporaceae</taxon>
        <taxon>Thermogemmatispora</taxon>
    </lineage>
</organism>
<protein>
    <recommendedName>
        <fullName evidence="2">DUF429 domain-containing protein</fullName>
    </recommendedName>
</protein>